<feature type="domain" description="Glycosyltransferase subfamily 4-like N-terminal" evidence="2">
    <location>
        <begin position="20"/>
        <end position="180"/>
    </location>
</feature>
<dbReference type="RefSeq" id="WP_136782201.1">
    <property type="nucleotide sequence ID" value="NZ_SWCO01000005.1"/>
</dbReference>
<dbReference type="InterPro" id="IPR028098">
    <property type="entry name" value="Glyco_trans_4-like_N"/>
</dbReference>
<dbReference type="OrthoDB" id="9805661at2"/>
<evidence type="ECO:0000313" key="3">
    <source>
        <dbReference type="EMBL" id="TKB03510.1"/>
    </source>
</evidence>
<dbReference type="SUPFAM" id="SSF53756">
    <property type="entry name" value="UDP-Glycosyltransferase/glycogen phosphorylase"/>
    <property type="match status" value="1"/>
</dbReference>
<evidence type="ECO:0000259" key="1">
    <source>
        <dbReference type="Pfam" id="PF00534"/>
    </source>
</evidence>
<sequence>MKILIVTSNYPRWEGDSTTPFVHNFARELVNQGVEVRVLAPHYAGAKTKEEMDGVEIRRFRYWLPESGQTVCYQGGALGNLQKSWLNKIKLPILVASEFFFTLLQTLVWKPTCINSHWLIPQGFVCALVAFLTKTKHVATIHGGDVLALDSNILRKFKSFTLKHSDIVTVNSSVTWAKAEELSPSTVSNLMLLPTGILPKPKLNLEDVSVVRAQLLPGSKRYLLLFVGRVNEEKGVKELIEATKILLDNGYSVHLAIVGRGHQEQQFKALAATLNVENAVTFVGWINSSEIYHYYAAADIFIGPSKRADDGWIEAQGLTFVEAMLAGCKVVGTNSGGIPDAVIDGKTGWLAEPGNAISLSENIKKALDNDSTEIIDTASAFAKDNYLVQNTVTRFLKSLKDVA</sequence>
<dbReference type="InterPro" id="IPR001296">
    <property type="entry name" value="Glyco_trans_1"/>
</dbReference>
<dbReference type="EMBL" id="SWCO01000005">
    <property type="protein sequence ID" value="TKB03510.1"/>
    <property type="molecule type" value="Genomic_DNA"/>
</dbReference>
<name>A0A4U0ZKB8_9ALTE</name>
<dbReference type="Pfam" id="PF13579">
    <property type="entry name" value="Glyco_trans_4_4"/>
    <property type="match status" value="1"/>
</dbReference>
<keyword evidence="4" id="KW-1185">Reference proteome</keyword>
<dbReference type="PANTHER" id="PTHR45947">
    <property type="entry name" value="SULFOQUINOVOSYL TRANSFERASE SQD2"/>
    <property type="match status" value="1"/>
</dbReference>
<gene>
    <name evidence="3" type="ORF">E5672_10760</name>
</gene>
<dbReference type="AlphaFoldDB" id="A0A4U0ZKB8"/>
<dbReference type="GO" id="GO:0016757">
    <property type="term" value="F:glycosyltransferase activity"/>
    <property type="evidence" value="ECO:0007669"/>
    <property type="project" value="InterPro"/>
</dbReference>
<feature type="domain" description="Glycosyl transferase family 1" evidence="1">
    <location>
        <begin position="212"/>
        <end position="371"/>
    </location>
</feature>
<evidence type="ECO:0000313" key="4">
    <source>
        <dbReference type="Proteomes" id="UP000305471"/>
    </source>
</evidence>
<accession>A0A4U0ZKB8</accession>
<dbReference type="Pfam" id="PF00534">
    <property type="entry name" value="Glycos_transf_1"/>
    <property type="match status" value="1"/>
</dbReference>
<comment type="caution">
    <text evidence="3">The sequence shown here is derived from an EMBL/GenBank/DDBJ whole genome shotgun (WGS) entry which is preliminary data.</text>
</comment>
<dbReference type="Proteomes" id="UP000305471">
    <property type="component" value="Unassembled WGS sequence"/>
</dbReference>
<keyword evidence="3" id="KW-0808">Transferase</keyword>
<dbReference type="Gene3D" id="3.40.50.2000">
    <property type="entry name" value="Glycogen Phosphorylase B"/>
    <property type="match status" value="2"/>
</dbReference>
<proteinExistence type="predicted"/>
<dbReference type="PANTHER" id="PTHR45947:SF3">
    <property type="entry name" value="SULFOQUINOVOSYL TRANSFERASE SQD2"/>
    <property type="match status" value="1"/>
</dbReference>
<dbReference type="InterPro" id="IPR050194">
    <property type="entry name" value="Glycosyltransferase_grp1"/>
</dbReference>
<protein>
    <submittedName>
        <fullName evidence="3">Glycosyltransferase family 4 protein</fullName>
    </submittedName>
</protein>
<reference evidence="3 4" key="1">
    <citation type="submission" date="2019-04" db="EMBL/GenBank/DDBJ databases">
        <title>Alteromonas portus sp. nov., an alginate lyase-excreting marine bacterium.</title>
        <authorList>
            <person name="Huang H."/>
            <person name="Mo K."/>
            <person name="Bao S."/>
        </authorList>
    </citation>
    <scope>NUCLEOTIDE SEQUENCE [LARGE SCALE GENOMIC DNA]</scope>
    <source>
        <strain evidence="3 4">HB161718</strain>
    </source>
</reference>
<evidence type="ECO:0000259" key="2">
    <source>
        <dbReference type="Pfam" id="PF13579"/>
    </source>
</evidence>
<organism evidence="3 4">
    <name type="scientific">Alteromonas portus</name>
    <dbReference type="NCBI Taxonomy" id="2565549"/>
    <lineage>
        <taxon>Bacteria</taxon>
        <taxon>Pseudomonadati</taxon>
        <taxon>Pseudomonadota</taxon>
        <taxon>Gammaproteobacteria</taxon>
        <taxon>Alteromonadales</taxon>
        <taxon>Alteromonadaceae</taxon>
        <taxon>Alteromonas/Salinimonas group</taxon>
        <taxon>Alteromonas</taxon>
    </lineage>
</organism>